<accession>A0ABN6CIF5</accession>
<evidence type="ECO:0000256" key="1">
    <source>
        <dbReference type="SAM" id="MobiDB-lite"/>
    </source>
</evidence>
<feature type="compositionally biased region" description="Basic residues" evidence="1">
    <location>
        <begin position="66"/>
        <end position="75"/>
    </location>
</feature>
<dbReference type="EMBL" id="AP023356">
    <property type="protein sequence ID" value="BCJ45235.1"/>
    <property type="molecule type" value="Genomic_DNA"/>
</dbReference>
<name>A0ABN6CIF5_9ACTN</name>
<evidence type="ECO:0000313" key="2">
    <source>
        <dbReference type="EMBL" id="BCJ45235.1"/>
    </source>
</evidence>
<feature type="region of interest" description="Disordered" evidence="1">
    <location>
        <begin position="51"/>
        <end position="75"/>
    </location>
</feature>
<proteinExistence type="predicted"/>
<organism evidence="2 3">
    <name type="scientific">Actinoplanes ianthinogenes</name>
    <dbReference type="NCBI Taxonomy" id="122358"/>
    <lineage>
        <taxon>Bacteria</taxon>
        <taxon>Bacillati</taxon>
        <taxon>Actinomycetota</taxon>
        <taxon>Actinomycetes</taxon>
        <taxon>Micromonosporales</taxon>
        <taxon>Micromonosporaceae</taxon>
        <taxon>Actinoplanes</taxon>
    </lineage>
</organism>
<sequence length="75" mass="7838">MWRIVEGIVGRAVDNLALWILGSGLRPPLAACGLAGSASQATEPRLTVAAAGNGANDPRLPAERYRRGRRGVSTV</sequence>
<gene>
    <name evidence="2" type="ORF">Aiant_58920</name>
</gene>
<protein>
    <submittedName>
        <fullName evidence="2">Uncharacterized protein</fullName>
    </submittedName>
</protein>
<evidence type="ECO:0000313" key="3">
    <source>
        <dbReference type="Proteomes" id="UP000676967"/>
    </source>
</evidence>
<reference evidence="2 3" key="1">
    <citation type="submission" date="2020-08" db="EMBL/GenBank/DDBJ databases">
        <title>Whole genome shotgun sequence of Actinoplanes ianthinogenes NBRC 13996.</title>
        <authorList>
            <person name="Komaki H."/>
            <person name="Tamura T."/>
        </authorList>
    </citation>
    <scope>NUCLEOTIDE SEQUENCE [LARGE SCALE GENOMIC DNA]</scope>
    <source>
        <strain evidence="2 3">NBRC 13996</strain>
    </source>
</reference>
<keyword evidence="3" id="KW-1185">Reference proteome</keyword>
<dbReference type="Proteomes" id="UP000676967">
    <property type="component" value="Chromosome"/>
</dbReference>